<evidence type="ECO:0000313" key="2">
    <source>
        <dbReference type="Proteomes" id="UP001345963"/>
    </source>
</evidence>
<accession>A0ABU7AJZ1</accession>
<comment type="caution">
    <text evidence="1">The sequence shown here is derived from an EMBL/GenBank/DDBJ whole genome shotgun (WGS) entry which is preliminary data.</text>
</comment>
<keyword evidence="2" id="KW-1185">Reference proteome</keyword>
<reference evidence="1 2" key="1">
    <citation type="submission" date="2021-07" db="EMBL/GenBank/DDBJ databases">
        <authorList>
            <person name="Palmer J.M."/>
        </authorList>
    </citation>
    <scope>NUCLEOTIDE SEQUENCE [LARGE SCALE GENOMIC DNA]</scope>
    <source>
        <strain evidence="1 2">AT_MEX2019</strain>
        <tissue evidence="1">Muscle</tissue>
    </source>
</reference>
<dbReference type="Proteomes" id="UP001345963">
    <property type="component" value="Unassembled WGS sequence"/>
</dbReference>
<evidence type="ECO:0000313" key="1">
    <source>
        <dbReference type="EMBL" id="MED6238507.1"/>
    </source>
</evidence>
<sequence length="111" mass="12528">MKDFYMLCKCQNLQNWQYIKYVLSPLYLFILVKHCCGMASNSSNNIGYKSENACCVGHSATNSTAKLIPHMFSGVAGRSIHHLYCQIVEVRSDKAHSVGRYAKSHLNILLL</sequence>
<protein>
    <submittedName>
        <fullName evidence="1">Uncharacterized protein</fullName>
    </submittedName>
</protein>
<proteinExistence type="predicted"/>
<organism evidence="1 2">
    <name type="scientific">Ataeniobius toweri</name>
    <dbReference type="NCBI Taxonomy" id="208326"/>
    <lineage>
        <taxon>Eukaryota</taxon>
        <taxon>Metazoa</taxon>
        <taxon>Chordata</taxon>
        <taxon>Craniata</taxon>
        <taxon>Vertebrata</taxon>
        <taxon>Euteleostomi</taxon>
        <taxon>Actinopterygii</taxon>
        <taxon>Neopterygii</taxon>
        <taxon>Teleostei</taxon>
        <taxon>Neoteleostei</taxon>
        <taxon>Acanthomorphata</taxon>
        <taxon>Ovalentaria</taxon>
        <taxon>Atherinomorphae</taxon>
        <taxon>Cyprinodontiformes</taxon>
        <taxon>Goodeidae</taxon>
        <taxon>Ataeniobius</taxon>
    </lineage>
</organism>
<name>A0ABU7AJZ1_9TELE</name>
<dbReference type="EMBL" id="JAHUTI010020192">
    <property type="protein sequence ID" value="MED6238507.1"/>
    <property type="molecule type" value="Genomic_DNA"/>
</dbReference>
<gene>
    <name evidence="1" type="ORF">ATANTOWER_023486</name>
</gene>